<evidence type="ECO:0000256" key="1">
    <source>
        <dbReference type="SAM" id="SignalP"/>
    </source>
</evidence>
<reference evidence="3" key="1">
    <citation type="submission" date="2025-08" db="UniProtKB">
        <authorList>
            <consortium name="RefSeq"/>
        </authorList>
    </citation>
    <scope>IDENTIFICATION</scope>
</reference>
<dbReference type="Pfam" id="PF06521">
    <property type="entry name" value="PAR1"/>
    <property type="match status" value="1"/>
</dbReference>
<evidence type="ECO:0000313" key="3">
    <source>
        <dbReference type="RefSeq" id="XP_039133853.1"/>
    </source>
</evidence>
<gene>
    <name evidence="3" type="primary">LOC120270853</name>
</gene>
<keyword evidence="2" id="KW-1185">Reference proteome</keyword>
<protein>
    <submittedName>
        <fullName evidence="3">Uncharacterized protein LOC120270853</fullName>
    </submittedName>
</protein>
<dbReference type="PANTHER" id="PTHR33649:SF2">
    <property type="entry name" value="PAR1 PROTEIN"/>
    <property type="match status" value="1"/>
</dbReference>
<proteinExistence type="predicted"/>
<evidence type="ECO:0000313" key="2">
    <source>
        <dbReference type="Proteomes" id="UP001515500"/>
    </source>
</evidence>
<accession>A0AB40C270</accession>
<sequence>MASSKPTNLYFVFIHVTLSLFLFMHGVHCDLTSILNSFLSSKNQEGITCEFLDIFECAFAVSSSGNRCVLEKKLLEYTNIDDKLYCTTSNVKTDKVKDHIETDKCMTACGLDRNTIGISSDSFSELNVIRKLCSVPCYHGCPNIIDLYFNLAIGEGLFLPWVCKMSQISTLEAGEYGPAPSPSIGYGQSSIF</sequence>
<keyword evidence="1" id="KW-0732">Signal</keyword>
<organism evidence="2 3">
    <name type="scientific">Dioscorea cayennensis subsp. rotundata</name>
    <name type="common">White Guinea yam</name>
    <name type="synonym">Dioscorea rotundata</name>
    <dbReference type="NCBI Taxonomy" id="55577"/>
    <lineage>
        <taxon>Eukaryota</taxon>
        <taxon>Viridiplantae</taxon>
        <taxon>Streptophyta</taxon>
        <taxon>Embryophyta</taxon>
        <taxon>Tracheophyta</taxon>
        <taxon>Spermatophyta</taxon>
        <taxon>Magnoliopsida</taxon>
        <taxon>Liliopsida</taxon>
        <taxon>Dioscoreales</taxon>
        <taxon>Dioscoreaceae</taxon>
        <taxon>Dioscorea</taxon>
    </lineage>
</organism>
<dbReference type="GeneID" id="120270853"/>
<dbReference type="PANTHER" id="PTHR33649">
    <property type="entry name" value="PAR1 PROTEIN"/>
    <property type="match status" value="1"/>
</dbReference>
<feature type="chain" id="PRO_5044320203" evidence="1">
    <location>
        <begin position="30"/>
        <end position="192"/>
    </location>
</feature>
<name>A0AB40C270_DIOCR</name>
<feature type="signal peptide" evidence="1">
    <location>
        <begin position="1"/>
        <end position="29"/>
    </location>
</feature>
<dbReference type="Proteomes" id="UP001515500">
    <property type="component" value="Chromosome 10"/>
</dbReference>
<dbReference type="RefSeq" id="XP_039133853.1">
    <property type="nucleotide sequence ID" value="XM_039277919.1"/>
</dbReference>
<dbReference type="AlphaFoldDB" id="A0AB40C270"/>
<dbReference type="InterPro" id="IPR009489">
    <property type="entry name" value="PAR1"/>
</dbReference>